<dbReference type="AlphaFoldDB" id="A0A395NMK9"/>
<accession>A0A395NMK9</accession>
<evidence type="ECO:0000313" key="1">
    <source>
        <dbReference type="EMBL" id="RFU77219.1"/>
    </source>
</evidence>
<dbReference type="EMBL" id="PXOA01000293">
    <property type="protein sequence ID" value="RFU77219.1"/>
    <property type="molecule type" value="Genomic_DNA"/>
</dbReference>
<name>A0A395NMK9_TRIAR</name>
<proteinExistence type="predicted"/>
<dbReference type="InterPro" id="IPR051807">
    <property type="entry name" value="Sec-metab_biosynth-assoc"/>
</dbReference>
<dbReference type="SUPFAM" id="SSF54909">
    <property type="entry name" value="Dimeric alpha+beta barrel"/>
    <property type="match status" value="1"/>
</dbReference>
<gene>
    <name evidence="1" type="ORF">TARUN_5000</name>
</gene>
<dbReference type="OrthoDB" id="5519740at2759"/>
<reference evidence="1 2" key="1">
    <citation type="journal article" date="2018" name="PLoS Pathog.">
        <title>Evolution of structural diversity of trichothecenes, a family of toxins produced by plant pathogenic and entomopathogenic fungi.</title>
        <authorList>
            <person name="Proctor R.H."/>
            <person name="McCormick S.P."/>
            <person name="Kim H.S."/>
            <person name="Cardoza R.E."/>
            <person name="Stanley A.M."/>
            <person name="Lindo L."/>
            <person name="Kelly A."/>
            <person name="Brown D.W."/>
            <person name="Lee T."/>
            <person name="Vaughan M.M."/>
            <person name="Alexander N.J."/>
            <person name="Busman M."/>
            <person name="Gutierrez S."/>
        </authorList>
    </citation>
    <scope>NUCLEOTIDE SEQUENCE [LARGE SCALE GENOMIC DNA]</scope>
    <source>
        <strain evidence="1 2">IBT 40837</strain>
    </source>
</reference>
<keyword evidence="2" id="KW-1185">Reference proteome</keyword>
<dbReference type="PANTHER" id="PTHR33606">
    <property type="entry name" value="PROTEIN YCII"/>
    <property type="match status" value="1"/>
</dbReference>
<protein>
    <submittedName>
        <fullName evidence="1">Dimeric alpha-beta barrel</fullName>
    </submittedName>
</protein>
<evidence type="ECO:0000313" key="2">
    <source>
        <dbReference type="Proteomes" id="UP000266272"/>
    </source>
</evidence>
<organism evidence="1 2">
    <name type="scientific">Trichoderma arundinaceum</name>
    <dbReference type="NCBI Taxonomy" id="490622"/>
    <lineage>
        <taxon>Eukaryota</taxon>
        <taxon>Fungi</taxon>
        <taxon>Dikarya</taxon>
        <taxon>Ascomycota</taxon>
        <taxon>Pezizomycotina</taxon>
        <taxon>Sordariomycetes</taxon>
        <taxon>Hypocreomycetidae</taxon>
        <taxon>Hypocreales</taxon>
        <taxon>Hypocreaceae</taxon>
        <taxon>Trichoderma</taxon>
    </lineage>
</organism>
<dbReference type="Gene3D" id="3.30.70.1060">
    <property type="entry name" value="Dimeric alpha+beta barrel"/>
    <property type="match status" value="1"/>
</dbReference>
<dbReference type="PANTHER" id="PTHR33606:SF3">
    <property type="entry name" value="PROTEIN YCII"/>
    <property type="match status" value="1"/>
</dbReference>
<comment type="caution">
    <text evidence="1">The sequence shown here is derived from an EMBL/GenBank/DDBJ whole genome shotgun (WGS) entry which is preliminary data.</text>
</comment>
<sequence length="151" mass="17100">MAARITARRFLSSFSQTQRPSLVRTMATSKPLRPYEFVCIIPDKPGPEVRAKRLEVRPPNHDATLLSSQHFSDMTPTLKDGWLKMGGGLLNEVPEDDDANKFDFAGSIMVLLADSKEEVLEKLRGDIYTRAGVWDLEKAQIYPFKLGFRFP</sequence>
<dbReference type="InterPro" id="IPR011008">
    <property type="entry name" value="Dimeric_a/b-barrel"/>
</dbReference>
<dbReference type="Proteomes" id="UP000266272">
    <property type="component" value="Unassembled WGS sequence"/>
</dbReference>